<sequence>MECNRTGKRISARGEAWNRVRELPPKSESSEHVVEYGELCHVAEKSWRTGHPATSSRHRLFPTYPSSCMLVSVYKLAGSFCCQLPVTTQATRYL</sequence>
<accession>A0A151NEJ7</accession>
<gene>
    <name evidence="1" type="ORF">Y1Q_0001046</name>
</gene>
<dbReference type="AlphaFoldDB" id="A0A151NEJ7"/>
<dbReference type="EMBL" id="AKHW03003207">
    <property type="protein sequence ID" value="KYO35160.1"/>
    <property type="molecule type" value="Genomic_DNA"/>
</dbReference>
<organism evidence="1 2">
    <name type="scientific">Alligator mississippiensis</name>
    <name type="common">American alligator</name>
    <dbReference type="NCBI Taxonomy" id="8496"/>
    <lineage>
        <taxon>Eukaryota</taxon>
        <taxon>Metazoa</taxon>
        <taxon>Chordata</taxon>
        <taxon>Craniata</taxon>
        <taxon>Vertebrata</taxon>
        <taxon>Euteleostomi</taxon>
        <taxon>Archelosauria</taxon>
        <taxon>Archosauria</taxon>
        <taxon>Crocodylia</taxon>
        <taxon>Alligatoridae</taxon>
        <taxon>Alligatorinae</taxon>
        <taxon>Alligator</taxon>
    </lineage>
</organism>
<reference evidence="1 2" key="1">
    <citation type="journal article" date="2012" name="Genome Biol.">
        <title>Sequencing three crocodilian genomes to illuminate the evolution of archosaurs and amniotes.</title>
        <authorList>
            <person name="St John J.A."/>
            <person name="Braun E.L."/>
            <person name="Isberg S.R."/>
            <person name="Miles L.G."/>
            <person name="Chong A.Y."/>
            <person name="Gongora J."/>
            <person name="Dalzell P."/>
            <person name="Moran C."/>
            <person name="Bed'hom B."/>
            <person name="Abzhanov A."/>
            <person name="Burgess S.C."/>
            <person name="Cooksey A.M."/>
            <person name="Castoe T.A."/>
            <person name="Crawford N.G."/>
            <person name="Densmore L.D."/>
            <person name="Drew J.C."/>
            <person name="Edwards S.V."/>
            <person name="Faircloth B.C."/>
            <person name="Fujita M.K."/>
            <person name="Greenwold M.J."/>
            <person name="Hoffmann F.G."/>
            <person name="Howard J.M."/>
            <person name="Iguchi T."/>
            <person name="Janes D.E."/>
            <person name="Khan S.Y."/>
            <person name="Kohno S."/>
            <person name="de Koning A.J."/>
            <person name="Lance S.L."/>
            <person name="McCarthy F.M."/>
            <person name="McCormack J.E."/>
            <person name="Merchant M.E."/>
            <person name="Peterson D.G."/>
            <person name="Pollock D.D."/>
            <person name="Pourmand N."/>
            <person name="Raney B.J."/>
            <person name="Roessler K.A."/>
            <person name="Sanford J.R."/>
            <person name="Sawyer R.H."/>
            <person name="Schmidt C.J."/>
            <person name="Triplett E.W."/>
            <person name="Tuberville T.D."/>
            <person name="Venegas-Anaya M."/>
            <person name="Howard J.T."/>
            <person name="Jarvis E.D."/>
            <person name="Guillette L.J.Jr."/>
            <person name="Glenn T.C."/>
            <person name="Green R.E."/>
            <person name="Ray D.A."/>
        </authorList>
    </citation>
    <scope>NUCLEOTIDE SEQUENCE [LARGE SCALE GENOMIC DNA]</scope>
    <source>
        <strain evidence="1">KSC_2009_1</strain>
    </source>
</reference>
<evidence type="ECO:0000313" key="2">
    <source>
        <dbReference type="Proteomes" id="UP000050525"/>
    </source>
</evidence>
<comment type="caution">
    <text evidence="1">The sequence shown here is derived from an EMBL/GenBank/DDBJ whole genome shotgun (WGS) entry which is preliminary data.</text>
</comment>
<keyword evidence="2" id="KW-1185">Reference proteome</keyword>
<protein>
    <submittedName>
        <fullName evidence="1">Uncharacterized protein</fullName>
    </submittedName>
</protein>
<proteinExistence type="predicted"/>
<evidence type="ECO:0000313" key="1">
    <source>
        <dbReference type="EMBL" id="KYO35160.1"/>
    </source>
</evidence>
<dbReference type="Proteomes" id="UP000050525">
    <property type="component" value="Unassembled WGS sequence"/>
</dbReference>
<name>A0A151NEJ7_ALLMI</name>